<gene>
    <name evidence="7" type="ORF">SLNSH_23775</name>
</gene>
<protein>
    <submittedName>
        <fullName evidence="7">Cytochrome C</fullName>
    </submittedName>
</protein>
<keyword evidence="3 4" id="KW-0408">Iron</keyword>
<keyword evidence="2 4" id="KW-0479">Metal-binding</keyword>
<sequence>MSKAPFDPATQAAVVVFIGLAFLVGRTLPWSAPGEEPAAAARATAVEAKAPPQTPAAPQQAKTSQSPPAAPIAQPAAFTPQPETSIPDDDFGKAIRFGESIFQDTKTNAPGYVGNDLRCANCHLDRGRLPNSAPLWAAYVLYPAYRSKNEHVNTFAERLQGCFRFSMNGKAPPLGDPVLVALESYAYFLARGAPTGVKLAGQGYPALKKPESFDFGRGAEVYAQKCAICHGPEGQGQKSASATVFPPLWGPASYNWGAGMAVISNAAAFIKSNMPLGQGGSLSDQEAWDVAAFLDGHERPQDPRFAQTVEATRAKFHDTPMSAYGTTVNGVLLGASSPPSGPAPSR</sequence>
<evidence type="ECO:0000256" key="5">
    <source>
        <dbReference type="SAM" id="MobiDB-lite"/>
    </source>
</evidence>
<evidence type="ECO:0000256" key="3">
    <source>
        <dbReference type="ARBA" id="ARBA00023004"/>
    </source>
</evidence>
<keyword evidence="8" id="KW-1185">Reference proteome</keyword>
<dbReference type="Gene3D" id="1.10.760.10">
    <property type="entry name" value="Cytochrome c-like domain"/>
    <property type="match status" value="2"/>
</dbReference>
<feature type="domain" description="Cytochrome c" evidence="6">
    <location>
        <begin position="213"/>
        <end position="298"/>
    </location>
</feature>
<evidence type="ECO:0000313" key="8">
    <source>
        <dbReference type="Proteomes" id="UP000239772"/>
    </source>
</evidence>
<evidence type="ECO:0000256" key="2">
    <source>
        <dbReference type="ARBA" id="ARBA00022723"/>
    </source>
</evidence>
<dbReference type="Pfam" id="PF13442">
    <property type="entry name" value="Cytochrome_CBB3"/>
    <property type="match status" value="1"/>
</dbReference>
<dbReference type="InterPro" id="IPR036909">
    <property type="entry name" value="Cyt_c-like_dom_sf"/>
</dbReference>
<keyword evidence="1 4" id="KW-0349">Heme</keyword>
<dbReference type="RefSeq" id="WP_106340705.1">
    <property type="nucleotide sequence ID" value="NZ_PVZS01000055.1"/>
</dbReference>
<evidence type="ECO:0000256" key="1">
    <source>
        <dbReference type="ARBA" id="ARBA00022617"/>
    </source>
</evidence>
<dbReference type="OrthoDB" id="9779283at2"/>
<dbReference type="PANTHER" id="PTHR35008:SF9">
    <property type="entry name" value="CYTOCHROME C DOMAIN-CONTAINING PROTEIN"/>
    <property type="match status" value="1"/>
</dbReference>
<feature type="compositionally biased region" description="Low complexity" evidence="5">
    <location>
        <begin position="34"/>
        <end position="82"/>
    </location>
</feature>
<dbReference type="Proteomes" id="UP000239772">
    <property type="component" value="Unassembled WGS sequence"/>
</dbReference>
<evidence type="ECO:0000313" key="7">
    <source>
        <dbReference type="EMBL" id="PSC02488.1"/>
    </source>
</evidence>
<dbReference type="GO" id="GO:0009055">
    <property type="term" value="F:electron transfer activity"/>
    <property type="evidence" value="ECO:0007669"/>
    <property type="project" value="InterPro"/>
</dbReference>
<dbReference type="PANTHER" id="PTHR35008">
    <property type="entry name" value="BLL4482 PROTEIN-RELATED"/>
    <property type="match status" value="1"/>
</dbReference>
<reference evidence="8" key="1">
    <citation type="submission" date="2018-03" db="EMBL/GenBank/DDBJ databases">
        <authorList>
            <person name="Sun L."/>
            <person name="Liu H."/>
            <person name="Chen W."/>
            <person name="Huang K."/>
            <person name="Liu W."/>
            <person name="Gao X."/>
        </authorList>
    </citation>
    <scope>NUCLEOTIDE SEQUENCE [LARGE SCALE GENOMIC DNA]</scope>
    <source>
        <strain evidence="8">SH9</strain>
    </source>
</reference>
<dbReference type="EMBL" id="PVZS01000055">
    <property type="protein sequence ID" value="PSC02488.1"/>
    <property type="molecule type" value="Genomic_DNA"/>
</dbReference>
<dbReference type="InterPro" id="IPR051459">
    <property type="entry name" value="Cytochrome_c-type_DH"/>
</dbReference>
<organism evidence="7 8">
    <name type="scientific">Alsobacter soli</name>
    <dbReference type="NCBI Taxonomy" id="2109933"/>
    <lineage>
        <taxon>Bacteria</taxon>
        <taxon>Pseudomonadati</taxon>
        <taxon>Pseudomonadota</taxon>
        <taxon>Alphaproteobacteria</taxon>
        <taxon>Hyphomicrobiales</taxon>
        <taxon>Alsobacteraceae</taxon>
        <taxon>Alsobacter</taxon>
    </lineage>
</organism>
<feature type="region of interest" description="Disordered" evidence="5">
    <location>
        <begin position="34"/>
        <end position="90"/>
    </location>
</feature>
<comment type="caution">
    <text evidence="7">The sequence shown here is derived from an EMBL/GenBank/DDBJ whole genome shotgun (WGS) entry which is preliminary data.</text>
</comment>
<name>A0A2T1HLI0_9HYPH</name>
<evidence type="ECO:0000256" key="4">
    <source>
        <dbReference type="PROSITE-ProRule" id="PRU00433"/>
    </source>
</evidence>
<dbReference type="GO" id="GO:0046872">
    <property type="term" value="F:metal ion binding"/>
    <property type="evidence" value="ECO:0007669"/>
    <property type="project" value="UniProtKB-KW"/>
</dbReference>
<accession>A0A2T1HLI0</accession>
<evidence type="ECO:0000259" key="6">
    <source>
        <dbReference type="PROSITE" id="PS51007"/>
    </source>
</evidence>
<dbReference type="InterPro" id="IPR009056">
    <property type="entry name" value="Cyt_c-like_dom"/>
</dbReference>
<dbReference type="AlphaFoldDB" id="A0A2T1HLI0"/>
<dbReference type="GO" id="GO:0020037">
    <property type="term" value="F:heme binding"/>
    <property type="evidence" value="ECO:0007669"/>
    <property type="project" value="InterPro"/>
</dbReference>
<dbReference type="SUPFAM" id="SSF46626">
    <property type="entry name" value="Cytochrome c"/>
    <property type="match status" value="2"/>
</dbReference>
<dbReference type="PROSITE" id="PS51007">
    <property type="entry name" value="CYTC"/>
    <property type="match status" value="1"/>
</dbReference>
<proteinExistence type="predicted"/>